<dbReference type="EMBL" id="UZAG01002977">
    <property type="protein sequence ID" value="VDO14550.1"/>
    <property type="molecule type" value="Genomic_DNA"/>
</dbReference>
<dbReference type="Proteomes" id="UP000280834">
    <property type="component" value="Unassembled WGS sequence"/>
</dbReference>
<dbReference type="GO" id="GO:0000822">
    <property type="term" value="F:inositol hexakisphosphate binding"/>
    <property type="evidence" value="ECO:0007669"/>
    <property type="project" value="TreeGrafter"/>
</dbReference>
<dbReference type="Pfam" id="PF03105">
    <property type="entry name" value="SPX"/>
    <property type="match status" value="1"/>
</dbReference>
<organism evidence="4">
    <name type="scientific">Brugia timori</name>
    <dbReference type="NCBI Taxonomy" id="42155"/>
    <lineage>
        <taxon>Eukaryota</taxon>
        <taxon>Metazoa</taxon>
        <taxon>Ecdysozoa</taxon>
        <taxon>Nematoda</taxon>
        <taxon>Chromadorea</taxon>
        <taxon>Rhabditida</taxon>
        <taxon>Spirurina</taxon>
        <taxon>Spiruromorpha</taxon>
        <taxon>Filarioidea</taxon>
        <taxon>Onchocercidae</taxon>
        <taxon>Brugia</taxon>
    </lineage>
</organism>
<dbReference type="GO" id="GO:0005886">
    <property type="term" value="C:plasma membrane"/>
    <property type="evidence" value="ECO:0007669"/>
    <property type="project" value="TreeGrafter"/>
</dbReference>
<evidence type="ECO:0000313" key="3">
    <source>
        <dbReference type="Proteomes" id="UP000280834"/>
    </source>
</evidence>
<dbReference type="PANTHER" id="PTHR10783">
    <property type="entry name" value="XENOTROPIC AND POLYTROPIC RETROVIRUS RECEPTOR 1-RELATED"/>
    <property type="match status" value="1"/>
</dbReference>
<evidence type="ECO:0000313" key="4">
    <source>
        <dbReference type="WBParaSite" id="BTMF_0000403001-mRNA-1"/>
    </source>
</evidence>
<reference evidence="4" key="1">
    <citation type="submission" date="2017-02" db="UniProtKB">
        <authorList>
            <consortium name="WormBaseParasite"/>
        </authorList>
    </citation>
    <scope>IDENTIFICATION</scope>
</reference>
<dbReference type="AlphaFoldDB" id="A0A0R3QCF0"/>
<dbReference type="PANTHER" id="PTHR10783:SF103">
    <property type="entry name" value="SOLUTE CARRIER FAMILY 53 MEMBER 1"/>
    <property type="match status" value="1"/>
</dbReference>
<protein>
    <submittedName>
        <fullName evidence="4">SPX domain-containing protein</fullName>
    </submittedName>
</protein>
<reference evidence="2 3" key="2">
    <citation type="submission" date="2018-11" db="EMBL/GenBank/DDBJ databases">
        <authorList>
            <consortium name="Pathogen Informatics"/>
        </authorList>
    </citation>
    <scope>NUCLEOTIDE SEQUENCE [LARGE SCALE GENOMIC DNA]</scope>
</reference>
<evidence type="ECO:0000313" key="2">
    <source>
        <dbReference type="EMBL" id="VDO14550.1"/>
    </source>
</evidence>
<keyword evidence="3" id="KW-1185">Reference proteome</keyword>
<dbReference type="WBParaSite" id="BTMF_0000403001-mRNA-1">
    <property type="protein sequence ID" value="BTMF_0000403001-mRNA-1"/>
    <property type="gene ID" value="BTMF_0000403001"/>
</dbReference>
<dbReference type="GO" id="GO:0016036">
    <property type="term" value="P:cellular response to phosphate starvation"/>
    <property type="evidence" value="ECO:0007669"/>
    <property type="project" value="TreeGrafter"/>
</dbReference>
<evidence type="ECO:0000259" key="1">
    <source>
        <dbReference type="PROSITE" id="PS51382"/>
    </source>
</evidence>
<dbReference type="GO" id="GO:0006817">
    <property type="term" value="P:phosphate ion transport"/>
    <property type="evidence" value="ECO:0007669"/>
    <property type="project" value="TreeGrafter"/>
</dbReference>
<dbReference type="STRING" id="42155.A0A0R3QCF0"/>
<sequence length="99" mass="11877">MKFGEQLSSHLTPEWRKQYIRYEALKSMLYEMITALPTETEDREQYISQMDEKFFAECERELTKINLFYSQKIAEAQGKFHELNAELLAFKEALENRET</sequence>
<name>A0A0R3QCF0_9BILA</name>
<gene>
    <name evidence="2" type="ORF">BTMF_LOCUS3332</name>
</gene>
<accession>A0A0R3QCF0</accession>
<proteinExistence type="predicted"/>
<dbReference type="InterPro" id="IPR004331">
    <property type="entry name" value="SPX_dom"/>
</dbReference>
<dbReference type="GO" id="GO:0005794">
    <property type="term" value="C:Golgi apparatus"/>
    <property type="evidence" value="ECO:0007669"/>
    <property type="project" value="TreeGrafter"/>
</dbReference>
<feature type="domain" description="SPX" evidence="1">
    <location>
        <begin position="1"/>
        <end position="99"/>
    </location>
</feature>
<dbReference type="PROSITE" id="PS51382">
    <property type="entry name" value="SPX"/>
    <property type="match status" value="1"/>
</dbReference>